<feature type="transmembrane region" description="Helical" evidence="1">
    <location>
        <begin position="115"/>
        <end position="133"/>
    </location>
</feature>
<keyword evidence="1" id="KW-0472">Membrane</keyword>
<organism evidence="2">
    <name type="scientific">marine metagenome</name>
    <dbReference type="NCBI Taxonomy" id="408172"/>
    <lineage>
        <taxon>unclassified sequences</taxon>
        <taxon>metagenomes</taxon>
        <taxon>ecological metagenomes</taxon>
    </lineage>
</organism>
<proteinExistence type="predicted"/>
<reference evidence="2" key="1">
    <citation type="submission" date="2018-05" db="EMBL/GenBank/DDBJ databases">
        <authorList>
            <person name="Lanie J.A."/>
            <person name="Ng W.-L."/>
            <person name="Kazmierczak K.M."/>
            <person name="Andrzejewski T.M."/>
            <person name="Davidsen T.M."/>
            <person name="Wayne K.J."/>
            <person name="Tettelin H."/>
            <person name="Glass J.I."/>
            <person name="Rusch D."/>
            <person name="Podicherti R."/>
            <person name="Tsui H.-C.T."/>
            <person name="Winkler M.E."/>
        </authorList>
    </citation>
    <scope>NUCLEOTIDE SEQUENCE</scope>
</reference>
<accession>A0A383E201</accession>
<feature type="transmembrane region" description="Helical" evidence="1">
    <location>
        <begin position="12"/>
        <end position="32"/>
    </location>
</feature>
<feature type="transmembrane region" description="Helical" evidence="1">
    <location>
        <begin position="89"/>
        <end position="109"/>
    </location>
</feature>
<sequence>MASPNLSRPAGQYIFSTGYTLLAVLITFFIAVELQSGSSGIYVFVRDDLLADYPRLGFVCGLPVAYIASFVVCHFLIKMPRFDSFNRIIVINLIVYGFFGLILSISRIHLFSRTVILSEFIVTTILLVAFYFIRYRIYPTRLGILPPIDINQFKGYPYLRVTNVKIGSPEIY</sequence>
<dbReference type="EMBL" id="UINC01222026">
    <property type="protein sequence ID" value="SVE50619.1"/>
    <property type="molecule type" value="Genomic_DNA"/>
</dbReference>
<feature type="non-terminal residue" evidence="2">
    <location>
        <position position="172"/>
    </location>
</feature>
<feature type="transmembrane region" description="Helical" evidence="1">
    <location>
        <begin position="56"/>
        <end position="77"/>
    </location>
</feature>
<name>A0A383E201_9ZZZZ</name>
<keyword evidence="1" id="KW-0812">Transmembrane</keyword>
<evidence type="ECO:0000256" key="1">
    <source>
        <dbReference type="SAM" id="Phobius"/>
    </source>
</evidence>
<dbReference type="AlphaFoldDB" id="A0A383E201"/>
<protein>
    <submittedName>
        <fullName evidence="2">Uncharacterized protein</fullName>
    </submittedName>
</protein>
<keyword evidence="1" id="KW-1133">Transmembrane helix</keyword>
<evidence type="ECO:0000313" key="2">
    <source>
        <dbReference type="EMBL" id="SVE50619.1"/>
    </source>
</evidence>
<gene>
    <name evidence="2" type="ORF">METZ01_LOCUS503473</name>
</gene>